<feature type="domain" description="ABC transporter" evidence="2">
    <location>
        <begin position="12"/>
        <end position="102"/>
    </location>
</feature>
<dbReference type="InterPro" id="IPR039421">
    <property type="entry name" value="Type_1_exporter"/>
</dbReference>
<gene>
    <name evidence="3" type="ORF">OESDEN_05287</name>
</gene>
<dbReference type="Gene3D" id="3.40.50.300">
    <property type="entry name" value="P-loop containing nucleotide triphosphate hydrolases"/>
    <property type="match status" value="1"/>
</dbReference>
<sequence length="118" mass="13171">MLIMHAINVTLQISLVAQEPVLYDCSIRNNISYGCDWATDEDVKAAAQLADVHDWIMQLEKRYETYCGERGIQLSGGQKQRIAIARALVRKPAVVIFDEATSALDAHAENAIQEALKR</sequence>
<feature type="chain" id="PRO_5002082201" description="ABC transporter domain-containing protein" evidence="1">
    <location>
        <begin position="19"/>
        <end position="118"/>
    </location>
</feature>
<reference evidence="3 4" key="1">
    <citation type="submission" date="2014-03" db="EMBL/GenBank/DDBJ databases">
        <title>Draft genome of the hookworm Oesophagostomum dentatum.</title>
        <authorList>
            <person name="Mitreva M."/>
        </authorList>
    </citation>
    <scope>NUCLEOTIDE SEQUENCE [LARGE SCALE GENOMIC DNA]</scope>
    <source>
        <strain evidence="3 4">OD-Hann</strain>
    </source>
</reference>
<dbReference type="PANTHER" id="PTHR24221">
    <property type="entry name" value="ATP-BINDING CASSETTE SUB-FAMILY B"/>
    <property type="match status" value="1"/>
</dbReference>
<dbReference type="InterPro" id="IPR027417">
    <property type="entry name" value="P-loop_NTPase"/>
</dbReference>
<dbReference type="OrthoDB" id="6500128at2759"/>
<dbReference type="Proteomes" id="UP000053660">
    <property type="component" value="Unassembled WGS sequence"/>
</dbReference>
<dbReference type="EMBL" id="KN550204">
    <property type="protein sequence ID" value="KHJ94780.1"/>
    <property type="molecule type" value="Genomic_DNA"/>
</dbReference>
<accession>A0A0B1TH94</accession>
<name>A0A0B1TH94_OESDE</name>
<evidence type="ECO:0000256" key="1">
    <source>
        <dbReference type="SAM" id="SignalP"/>
    </source>
</evidence>
<dbReference type="GO" id="GO:0016020">
    <property type="term" value="C:membrane"/>
    <property type="evidence" value="ECO:0007669"/>
    <property type="project" value="TreeGrafter"/>
</dbReference>
<keyword evidence="1" id="KW-0732">Signal</keyword>
<evidence type="ECO:0000313" key="4">
    <source>
        <dbReference type="Proteomes" id="UP000053660"/>
    </source>
</evidence>
<dbReference type="GO" id="GO:0042626">
    <property type="term" value="F:ATPase-coupled transmembrane transporter activity"/>
    <property type="evidence" value="ECO:0007669"/>
    <property type="project" value="TreeGrafter"/>
</dbReference>
<protein>
    <recommendedName>
        <fullName evidence="2">ABC transporter domain-containing protein</fullName>
    </recommendedName>
</protein>
<organism evidence="3 4">
    <name type="scientific">Oesophagostomum dentatum</name>
    <name type="common">Nodular worm</name>
    <dbReference type="NCBI Taxonomy" id="61180"/>
    <lineage>
        <taxon>Eukaryota</taxon>
        <taxon>Metazoa</taxon>
        <taxon>Ecdysozoa</taxon>
        <taxon>Nematoda</taxon>
        <taxon>Chromadorea</taxon>
        <taxon>Rhabditida</taxon>
        <taxon>Rhabditina</taxon>
        <taxon>Rhabditomorpha</taxon>
        <taxon>Strongyloidea</taxon>
        <taxon>Strongylidae</taxon>
        <taxon>Oesophagostomum</taxon>
    </lineage>
</organism>
<evidence type="ECO:0000313" key="3">
    <source>
        <dbReference type="EMBL" id="KHJ94780.1"/>
    </source>
</evidence>
<dbReference type="GO" id="GO:0005524">
    <property type="term" value="F:ATP binding"/>
    <property type="evidence" value="ECO:0007669"/>
    <property type="project" value="InterPro"/>
</dbReference>
<dbReference type="SUPFAM" id="SSF52540">
    <property type="entry name" value="P-loop containing nucleoside triphosphate hydrolases"/>
    <property type="match status" value="1"/>
</dbReference>
<keyword evidence="4" id="KW-1185">Reference proteome</keyword>
<feature type="signal peptide" evidence="1">
    <location>
        <begin position="1"/>
        <end position="18"/>
    </location>
</feature>
<dbReference type="InterPro" id="IPR003439">
    <property type="entry name" value="ABC_transporter-like_ATP-bd"/>
</dbReference>
<proteinExistence type="predicted"/>
<dbReference type="PANTHER" id="PTHR24221:SF639">
    <property type="entry name" value="ABC-TYPE ANTIGEN PEPTIDE TRANSPORTER"/>
    <property type="match status" value="1"/>
</dbReference>
<evidence type="ECO:0000259" key="2">
    <source>
        <dbReference type="Pfam" id="PF00005"/>
    </source>
</evidence>
<dbReference type="GO" id="GO:0016887">
    <property type="term" value="F:ATP hydrolysis activity"/>
    <property type="evidence" value="ECO:0007669"/>
    <property type="project" value="InterPro"/>
</dbReference>
<dbReference type="Pfam" id="PF00005">
    <property type="entry name" value="ABC_tran"/>
    <property type="match status" value="1"/>
</dbReference>
<dbReference type="AlphaFoldDB" id="A0A0B1TH94"/>